<name>A0A5A7NDL0_9PROT</name>
<dbReference type="InterPro" id="IPR036890">
    <property type="entry name" value="HATPase_C_sf"/>
</dbReference>
<proteinExistence type="predicted"/>
<evidence type="ECO:0000256" key="1">
    <source>
        <dbReference type="SAM" id="MobiDB-lite"/>
    </source>
</evidence>
<sequence length="65" mass="6838">MGLGLAISMRLSREMGGSLEIRSIEGAGTKVIIHLIALSDSQAIKDRATPDHEKAPDDGPGRIAI</sequence>
<comment type="caution">
    <text evidence="2">The sequence shown here is derived from an EMBL/GenBank/DDBJ whole genome shotgun (WGS) entry which is preliminary data.</text>
</comment>
<accession>A0A5A7NDL0</accession>
<reference evidence="2 3" key="1">
    <citation type="submission" date="2019-09" db="EMBL/GenBank/DDBJ databases">
        <title>NBRP : Genome information of microbial organism related human and environment.</title>
        <authorList>
            <person name="Hattori M."/>
            <person name="Oshima K."/>
            <person name="Inaba H."/>
            <person name="Suda W."/>
            <person name="Sakamoto M."/>
            <person name="Iino T."/>
            <person name="Kitahara M."/>
            <person name="Oshida Y."/>
            <person name="Iida T."/>
            <person name="Kudo T."/>
            <person name="Itoh T."/>
            <person name="Ohkuma M."/>
        </authorList>
    </citation>
    <scope>NUCLEOTIDE SEQUENCE [LARGE SCALE GENOMIC DNA]</scope>
    <source>
        <strain evidence="2 3">Q-1</strain>
    </source>
</reference>
<evidence type="ECO:0000313" key="3">
    <source>
        <dbReference type="Proteomes" id="UP000324996"/>
    </source>
</evidence>
<dbReference type="Proteomes" id="UP000324996">
    <property type="component" value="Unassembled WGS sequence"/>
</dbReference>
<dbReference type="EMBL" id="BKCN01000018">
    <property type="protein sequence ID" value="GER05159.1"/>
    <property type="molecule type" value="Genomic_DNA"/>
</dbReference>
<evidence type="ECO:0000313" key="2">
    <source>
        <dbReference type="EMBL" id="GER05159.1"/>
    </source>
</evidence>
<evidence type="ECO:0008006" key="4">
    <source>
        <dbReference type="Google" id="ProtNLM"/>
    </source>
</evidence>
<gene>
    <name evidence="2" type="ORF">JCM17846_28410</name>
</gene>
<protein>
    <recommendedName>
        <fullName evidence="4">Histidine kinase/HSP90-like ATPase domain-containing protein</fullName>
    </recommendedName>
</protein>
<dbReference type="RefSeq" id="WP_150007330.1">
    <property type="nucleotide sequence ID" value="NZ_BKCN01000018.1"/>
</dbReference>
<keyword evidence="3" id="KW-1185">Reference proteome</keyword>
<dbReference type="SUPFAM" id="SSF55874">
    <property type="entry name" value="ATPase domain of HSP90 chaperone/DNA topoisomerase II/histidine kinase"/>
    <property type="match status" value="1"/>
</dbReference>
<organism evidence="2 3">
    <name type="scientific">Iodidimonas nitroreducens</name>
    <dbReference type="NCBI Taxonomy" id="1236968"/>
    <lineage>
        <taxon>Bacteria</taxon>
        <taxon>Pseudomonadati</taxon>
        <taxon>Pseudomonadota</taxon>
        <taxon>Alphaproteobacteria</taxon>
        <taxon>Iodidimonadales</taxon>
        <taxon>Iodidimonadaceae</taxon>
        <taxon>Iodidimonas</taxon>
    </lineage>
</organism>
<dbReference type="Gene3D" id="3.30.565.10">
    <property type="entry name" value="Histidine kinase-like ATPase, C-terminal domain"/>
    <property type="match status" value="1"/>
</dbReference>
<feature type="region of interest" description="Disordered" evidence="1">
    <location>
        <begin position="44"/>
        <end position="65"/>
    </location>
</feature>
<dbReference type="AlphaFoldDB" id="A0A5A7NDL0"/>